<organism evidence="7 8">
    <name type="scientific">Candidatus Iainarchaeum sp</name>
    <dbReference type="NCBI Taxonomy" id="3101447"/>
    <lineage>
        <taxon>Archaea</taxon>
        <taxon>Candidatus Iainarchaeota</taxon>
        <taxon>Candidatus Iainarchaeia</taxon>
        <taxon>Candidatus Iainarchaeales</taxon>
        <taxon>Candidatus Iainarchaeaceae</taxon>
        <taxon>Candidatus Iainarchaeum</taxon>
    </lineage>
</organism>
<accession>A0A7J4IT50</accession>
<dbReference type="EMBL" id="DUFG01000025">
    <property type="protein sequence ID" value="HIH08703.1"/>
    <property type="molecule type" value="Genomic_DNA"/>
</dbReference>
<keyword evidence="4 6" id="KW-0408">Iron</keyword>
<dbReference type="SUPFAM" id="SSF52540">
    <property type="entry name" value="P-loop containing nucleoside triphosphate hydrolases"/>
    <property type="match status" value="1"/>
</dbReference>
<dbReference type="InterPro" id="IPR019591">
    <property type="entry name" value="Mrp/NBP35_ATP-bd"/>
</dbReference>
<keyword evidence="6" id="KW-0378">Hydrolase</keyword>
<dbReference type="GO" id="GO:0005524">
    <property type="term" value="F:ATP binding"/>
    <property type="evidence" value="ECO:0007669"/>
    <property type="project" value="UniProtKB-UniRule"/>
</dbReference>
<dbReference type="PROSITE" id="PS01215">
    <property type="entry name" value="MRP"/>
    <property type="match status" value="1"/>
</dbReference>
<dbReference type="InterPro" id="IPR000808">
    <property type="entry name" value="Mrp-like_CS"/>
</dbReference>
<dbReference type="PANTHER" id="PTHR42961">
    <property type="entry name" value="IRON-SULFUR PROTEIN NUBPL"/>
    <property type="match status" value="1"/>
</dbReference>
<comment type="caution">
    <text evidence="7">The sequence shown here is derived from an EMBL/GenBank/DDBJ whole genome shotgun (WGS) entry which is preliminary data.</text>
</comment>
<keyword evidence="1 6" id="KW-0479">Metal-binding</keyword>
<keyword evidence="5 6" id="KW-0411">Iron-sulfur</keyword>
<proteinExistence type="inferred from homology"/>
<evidence type="ECO:0000256" key="1">
    <source>
        <dbReference type="ARBA" id="ARBA00022723"/>
    </source>
</evidence>
<evidence type="ECO:0000256" key="6">
    <source>
        <dbReference type="HAMAP-Rule" id="MF_02040"/>
    </source>
</evidence>
<dbReference type="AlphaFoldDB" id="A0A7J4IT50"/>
<dbReference type="GO" id="GO:0140663">
    <property type="term" value="F:ATP-dependent FeS chaperone activity"/>
    <property type="evidence" value="ECO:0007669"/>
    <property type="project" value="InterPro"/>
</dbReference>
<dbReference type="Pfam" id="PF10609">
    <property type="entry name" value="ParA"/>
    <property type="match status" value="1"/>
</dbReference>
<evidence type="ECO:0000256" key="5">
    <source>
        <dbReference type="ARBA" id="ARBA00023014"/>
    </source>
</evidence>
<dbReference type="InterPro" id="IPR044304">
    <property type="entry name" value="NUBPL-like"/>
</dbReference>
<gene>
    <name evidence="7" type="ORF">HA237_05030</name>
</gene>
<dbReference type="GO" id="GO:0016887">
    <property type="term" value="F:ATP hydrolysis activity"/>
    <property type="evidence" value="ECO:0007669"/>
    <property type="project" value="UniProtKB-UniRule"/>
</dbReference>
<evidence type="ECO:0000256" key="4">
    <source>
        <dbReference type="ARBA" id="ARBA00023004"/>
    </source>
</evidence>
<dbReference type="HAMAP" id="MF_02040">
    <property type="entry name" value="Mrp_NBP35"/>
    <property type="match status" value="1"/>
</dbReference>
<evidence type="ECO:0000313" key="7">
    <source>
        <dbReference type="EMBL" id="HIH08703.1"/>
    </source>
</evidence>
<comment type="function">
    <text evidence="6">Binds and transfers iron-sulfur (Fe-S) clusters to target apoproteins. Can hydrolyze ATP.</text>
</comment>
<reference evidence="8" key="1">
    <citation type="journal article" date="2020" name="bioRxiv">
        <title>A rank-normalized archaeal taxonomy based on genome phylogeny resolves widespread incomplete and uneven classifications.</title>
        <authorList>
            <person name="Rinke C."/>
            <person name="Chuvochina M."/>
            <person name="Mussig A.J."/>
            <person name="Chaumeil P.-A."/>
            <person name="Waite D.W."/>
            <person name="Whitman W.B."/>
            <person name="Parks D.H."/>
            <person name="Hugenholtz P."/>
        </authorList>
    </citation>
    <scope>NUCLEOTIDE SEQUENCE [LARGE SCALE GENOMIC DNA]</scope>
</reference>
<evidence type="ECO:0000313" key="8">
    <source>
        <dbReference type="Proteomes" id="UP000577419"/>
    </source>
</evidence>
<comment type="caution">
    <text evidence="6">Lacks conserved residue(s) required for the propagation of feature annotation.</text>
</comment>
<evidence type="ECO:0000256" key="3">
    <source>
        <dbReference type="ARBA" id="ARBA00022840"/>
    </source>
</evidence>
<dbReference type="PANTHER" id="PTHR42961:SF2">
    <property type="entry name" value="IRON-SULFUR PROTEIN NUBPL"/>
    <property type="match status" value="1"/>
</dbReference>
<keyword evidence="2 6" id="KW-0547">Nucleotide-binding</keyword>
<dbReference type="Proteomes" id="UP000577419">
    <property type="component" value="Unassembled WGS sequence"/>
</dbReference>
<comment type="subunit">
    <text evidence="6">Homodimer.</text>
</comment>
<keyword evidence="3 6" id="KW-0067">ATP-binding</keyword>
<dbReference type="Gene3D" id="3.40.50.300">
    <property type="entry name" value="P-loop containing nucleotide triphosphate hydrolases"/>
    <property type="match status" value="1"/>
</dbReference>
<dbReference type="CDD" id="cd02037">
    <property type="entry name" value="Mrp_NBP35"/>
    <property type="match status" value="1"/>
</dbReference>
<evidence type="ECO:0000256" key="2">
    <source>
        <dbReference type="ARBA" id="ARBA00022741"/>
    </source>
</evidence>
<protein>
    <recommendedName>
        <fullName evidence="6">Iron-sulfur cluster carrier protein</fullName>
    </recommendedName>
</protein>
<dbReference type="GO" id="GO:0016226">
    <property type="term" value="P:iron-sulfur cluster assembly"/>
    <property type="evidence" value="ECO:0007669"/>
    <property type="project" value="InterPro"/>
</dbReference>
<dbReference type="InterPro" id="IPR027417">
    <property type="entry name" value="P-loop_NTPase"/>
</dbReference>
<dbReference type="GO" id="GO:0051539">
    <property type="term" value="F:4 iron, 4 sulfur cluster binding"/>
    <property type="evidence" value="ECO:0007669"/>
    <property type="project" value="TreeGrafter"/>
</dbReference>
<dbReference type="GO" id="GO:0046872">
    <property type="term" value="F:metal ion binding"/>
    <property type="evidence" value="ECO:0007669"/>
    <property type="project" value="UniProtKB-KW"/>
</dbReference>
<name>A0A7J4IT50_9ARCH</name>
<dbReference type="InterPro" id="IPR033756">
    <property type="entry name" value="YlxH/NBP35"/>
</dbReference>
<sequence length="266" mass="28756">MQEKPNPVALRMLKQRSDILENLKGIKFKIAVMSGKGGTGKTTVAVNLAAVLSRKNSVGLLDADIDCPNINSFLGIKERFSVKGENRIQPIERFGLKVVSMASLQEEADTAIMWRGPMISTGLNSFLQNTDWGKLDFLVIDMPPGTSDAALSIMQNVDLAGIVVVSTPQGVALTDASKAINMAKKFNVKVLGLVENMSGEIFGEGEVESLAKKLGETFLGGIELRKEIRQLAEKGLIAVNESREAEKEFKAIAQIVLKQLGVQKNG</sequence>
<comment type="similarity">
    <text evidence="6">Belongs to the Mrp/NBP35 ATP-binding proteins family.</text>
</comment>